<evidence type="ECO:0000313" key="2">
    <source>
        <dbReference type="EMBL" id="KAG6746144.1"/>
    </source>
</evidence>
<comment type="caution">
    <text evidence="2">The sequence shown here is derived from an EMBL/GenBank/DDBJ whole genome shotgun (WGS) entry which is preliminary data.</text>
</comment>
<protein>
    <recommendedName>
        <fullName evidence="4">Adenylate kinase</fullName>
    </recommendedName>
</protein>
<dbReference type="PANTHER" id="PTHR23359">
    <property type="entry name" value="NUCLEOTIDE KINASE"/>
    <property type="match status" value="1"/>
</dbReference>
<name>A0A8X7Y8J9_POPTO</name>
<dbReference type="PROSITE" id="PS00113">
    <property type="entry name" value="ADENYLATE_KINASE"/>
    <property type="match status" value="1"/>
</dbReference>
<evidence type="ECO:0008006" key="4">
    <source>
        <dbReference type="Google" id="ProtNLM"/>
    </source>
</evidence>
<dbReference type="AlphaFoldDB" id="A0A8X7Y8J9"/>
<dbReference type="Pfam" id="PF00406">
    <property type="entry name" value="ADK"/>
    <property type="match status" value="1"/>
</dbReference>
<proteinExistence type="predicted"/>
<dbReference type="InterPro" id="IPR033690">
    <property type="entry name" value="Adenylat_kinase_CS"/>
</dbReference>
<keyword evidence="3" id="KW-1185">Reference proteome</keyword>
<dbReference type="GO" id="GO:0019205">
    <property type="term" value="F:nucleobase-containing compound kinase activity"/>
    <property type="evidence" value="ECO:0007669"/>
    <property type="project" value="InterPro"/>
</dbReference>
<dbReference type="GO" id="GO:0006139">
    <property type="term" value="P:nucleobase-containing compound metabolic process"/>
    <property type="evidence" value="ECO:0007669"/>
    <property type="project" value="InterPro"/>
</dbReference>
<accession>A0A8X7Y8J9</accession>
<evidence type="ECO:0000256" key="1">
    <source>
        <dbReference type="ARBA" id="ARBA00022741"/>
    </source>
</evidence>
<dbReference type="InterPro" id="IPR000850">
    <property type="entry name" value="Adenylat/UMP-CMP_kin"/>
</dbReference>
<organism evidence="2 3">
    <name type="scientific">Populus tomentosa</name>
    <name type="common">Chinese white poplar</name>
    <dbReference type="NCBI Taxonomy" id="118781"/>
    <lineage>
        <taxon>Eukaryota</taxon>
        <taxon>Viridiplantae</taxon>
        <taxon>Streptophyta</taxon>
        <taxon>Embryophyta</taxon>
        <taxon>Tracheophyta</taxon>
        <taxon>Spermatophyta</taxon>
        <taxon>Magnoliopsida</taxon>
        <taxon>eudicotyledons</taxon>
        <taxon>Gunneridae</taxon>
        <taxon>Pentapetalae</taxon>
        <taxon>rosids</taxon>
        <taxon>fabids</taxon>
        <taxon>Malpighiales</taxon>
        <taxon>Salicaceae</taxon>
        <taxon>Saliceae</taxon>
        <taxon>Populus</taxon>
    </lineage>
</organism>
<dbReference type="GO" id="GO:0005524">
    <property type="term" value="F:ATP binding"/>
    <property type="evidence" value="ECO:0007669"/>
    <property type="project" value="InterPro"/>
</dbReference>
<dbReference type="EMBL" id="JAAWWB010000030">
    <property type="protein sequence ID" value="KAG6746144.1"/>
    <property type="molecule type" value="Genomic_DNA"/>
</dbReference>
<evidence type="ECO:0000313" key="3">
    <source>
        <dbReference type="Proteomes" id="UP000886885"/>
    </source>
</evidence>
<dbReference type="Proteomes" id="UP000886885">
    <property type="component" value="Chromosome 15D"/>
</dbReference>
<gene>
    <name evidence="2" type="ORF">POTOM_050658</name>
</gene>
<sequence length="438" mass="49311">MIALSRHSSIAKAAVPAVYRLFNITLSRFFGTAGAAAEAQLDPDYYYCNEPPRRNPLGAMDDTENSVPGRGVQWAFIGSPRAKKRVYAETLSKLLEVPCISMASLARQELNPRSSLYKQIANAVNRRMLVPEDIIFGLLSKRLEDGYYKGETGFILDGIPRSRLQAVSLHCPKLDSSILRGVNMKISNFGYLKILGEKKYLFLGVFLWDRGRIVYVVESTLPDTDLSDLFSFSFESVKEILDQLVEIDLVVNFRCTDDYLVKHQQEGVWKESVYAEQRHEEEISIANEMGNASFHVLSCLLIVRTEEDTCSIITGLVSIFAWSSKIEVNSFKFVLCNSCCEDTKDGRQSLGATDIQLIDGVHHLLFPGPELHTASSKECPQMMDDSMIQNKCICSLWQPQLIKILVSMWPEQLGLTIFGTPLGCYKMPEKLQYIDVNV</sequence>
<dbReference type="OrthoDB" id="439792at2759"/>
<reference evidence="2" key="1">
    <citation type="journal article" date="2020" name="bioRxiv">
        <title>Hybrid origin of Populus tomentosa Carr. identified through genome sequencing and phylogenomic analysis.</title>
        <authorList>
            <person name="An X."/>
            <person name="Gao K."/>
            <person name="Chen Z."/>
            <person name="Li J."/>
            <person name="Yang X."/>
            <person name="Yang X."/>
            <person name="Zhou J."/>
            <person name="Guo T."/>
            <person name="Zhao T."/>
            <person name="Huang S."/>
            <person name="Miao D."/>
            <person name="Khan W.U."/>
            <person name="Rao P."/>
            <person name="Ye M."/>
            <person name="Lei B."/>
            <person name="Liao W."/>
            <person name="Wang J."/>
            <person name="Ji L."/>
            <person name="Li Y."/>
            <person name="Guo B."/>
            <person name="Mustafa N.S."/>
            <person name="Li S."/>
            <person name="Yun Q."/>
            <person name="Keller S.R."/>
            <person name="Mao J."/>
            <person name="Zhang R."/>
            <person name="Strauss S.H."/>
        </authorList>
    </citation>
    <scope>NUCLEOTIDE SEQUENCE</scope>
    <source>
        <strain evidence="2">GM15</strain>
        <tissue evidence="2">Leaf</tissue>
    </source>
</reference>
<keyword evidence="1" id="KW-0547">Nucleotide-binding</keyword>